<feature type="transmembrane region" description="Helical" evidence="1">
    <location>
        <begin position="269"/>
        <end position="292"/>
    </location>
</feature>
<protein>
    <submittedName>
        <fullName evidence="2">Uncharacterized protein</fullName>
    </submittedName>
</protein>
<sequence length="396" mass="43469">MTKLHLNFKDVFRAIRLGFSAKKIWMMFLGLLFGMAGYTVSTYIAYAVAGQDWLTVWDNYRLLPFPRPDVWAFPWYSWVIYASGVLWLLIVMLLAGTAVSRVAFEQLRGDEFYESRTAFRFAFDHASSVLLAPLLLVGFVLLIALGGIVLGLIGLIPHFGNLFIGLMAFPAFIASAFIVYLLVVLLFAILIGPAVVGTTRNDVFDTLFEVFSCVNEQPWRLVWYTFVVGVLAKFGSLLAGLATSAAGRIGTFIVGLVARDHLAEVLNTAAAQFVVTIPSTGLFTPFHFLYVLEARLYGLPQMYAPLYETAFVSWSVSTAGALVGACLYVLALFVVAYGCSVWFTGNVLSYAVLVHKKDERNILEVPDDEAELIDPVARHEQAASAPTGGSQEPPAA</sequence>
<keyword evidence="1" id="KW-0472">Membrane</keyword>
<gene>
    <name evidence="2" type="ORF">ENS41_00630</name>
</gene>
<reference evidence="2" key="1">
    <citation type="journal article" date="2020" name="mSystems">
        <title>Genome- and Community-Level Interaction Insights into Carbon Utilization and Element Cycling Functions of Hydrothermarchaeota in Hydrothermal Sediment.</title>
        <authorList>
            <person name="Zhou Z."/>
            <person name="Liu Y."/>
            <person name="Xu W."/>
            <person name="Pan J."/>
            <person name="Luo Z.H."/>
            <person name="Li M."/>
        </authorList>
    </citation>
    <scope>NUCLEOTIDE SEQUENCE [LARGE SCALE GENOMIC DNA]</scope>
    <source>
        <strain evidence="2">SpSt-488</strain>
    </source>
</reference>
<dbReference type="AlphaFoldDB" id="A0A7C4C9X9"/>
<feature type="transmembrane region" description="Helical" evidence="1">
    <location>
        <begin position="221"/>
        <end position="249"/>
    </location>
</feature>
<proteinExistence type="predicted"/>
<dbReference type="EMBL" id="DSUT01000013">
    <property type="protein sequence ID" value="HGK27446.1"/>
    <property type="molecule type" value="Genomic_DNA"/>
</dbReference>
<feature type="transmembrane region" description="Helical" evidence="1">
    <location>
        <begin position="162"/>
        <end position="191"/>
    </location>
</feature>
<keyword evidence="1" id="KW-1133">Transmembrane helix</keyword>
<organism evidence="2">
    <name type="scientific">candidate division WOR-3 bacterium</name>
    <dbReference type="NCBI Taxonomy" id="2052148"/>
    <lineage>
        <taxon>Bacteria</taxon>
        <taxon>Bacteria division WOR-3</taxon>
    </lineage>
</organism>
<keyword evidence="1" id="KW-0812">Transmembrane</keyword>
<feature type="transmembrane region" description="Helical" evidence="1">
    <location>
        <begin position="24"/>
        <end position="49"/>
    </location>
</feature>
<evidence type="ECO:0000256" key="1">
    <source>
        <dbReference type="SAM" id="Phobius"/>
    </source>
</evidence>
<evidence type="ECO:0000313" key="2">
    <source>
        <dbReference type="EMBL" id="HGK27446.1"/>
    </source>
</evidence>
<name>A0A7C4C9X9_UNCW3</name>
<accession>A0A7C4C9X9</accession>
<feature type="transmembrane region" description="Helical" evidence="1">
    <location>
        <begin position="304"/>
        <end position="323"/>
    </location>
</feature>
<feature type="transmembrane region" description="Helical" evidence="1">
    <location>
        <begin position="75"/>
        <end position="99"/>
    </location>
</feature>
<comment type="caution">
    <text evidence="2">The sequence shown here is derived from an EMBL/GenBank/DDBJ whole genome shotgun (WGS) entry which is preliminary data.</text>
</comment>
<feature type="transmembrane region" description="Helical" evidence="1">
    <location>
        <begin position="129"/>
        <end position="156"/>
    </location>
</feature>